<dbReference type="InterPro" id="IPR011047">
    <property type="entry name" value="Quinoprotein_ADH-like_sf"/>
</dbReference>
<dbReference type="Pfam" id="PF02214">
    <property type="entry name" value="BTB_2"/>
    <property type="match status" value="1"/>
</dbReference>
<sequence length="495" mass="53754">MTTSASQSPEAQMDDDRNSRSTPQPQQTHRIKLNVGGELFETTAATLLSAGPDSLLAALASSVDLDRPIFIDRDPEIFSVLLSLLRTNRLPSSALRFSKQELAEESLYYGLESRLRSAASPPPLSGIDASLVDTIRPAADAFPSAFSSGAADGSLWIAHGGQISAYDWNLTHIATVRTHLDDITAVRRVWPDVAAVGSQSAAGLHFYDLSGGRHVGSAHWTDSTDPRIYKTKVFAVADSPGSVFASFDSNHRENCIIQVDKSTLQITAELGRQSGNSAKAVVAGKLKYLPESGAVFGSAVSFGAFGYAGYMRIWDPRHGGKVVWETNEPGSGRSSSRFGDSFADVDVDVEEGLMFKVGSKSGDVAMADLRNLGEDPWQVFVGRERGLEVWSRVRNARDEDGGGDGDDERKLGGYRRNLVDRVEENGGEKGSIRSMEGGGERLFVSRQGLDGIEVEEDTFTQEDVAAAALRMHTTAHQRWRPSREIARSRCEGRRK</sequence>
<evidence type="ECO:0000259" key="3">
    <source>
        <dbReference type="Pfam" id="PF02214"/>
    </source>
</evidence>
<dbReference type="InterPro" id="IPR057441">
    <property type="entry name" value="Beta_prop_At2g24240"/>
</dbReference>
<dbReference type="EMBL" id="JBBNAF010000001">
    <property type="protein sequence ID" value="KAK9168188.1"/>
    <property type="molecule type" value="Genomic_DNA"/>
</dbReference>
<evidence type="ECO:0000256" key="2">
    <source>
        <dbReference type="SAM" id="MobiDB-lite"/>
    </source>
</evidence>
<feature type="domain" description="Potassium channel tetramerisation-type BTB" evidence="3">
    <location>
        <begin position="31"/>
        <end position="114"/>
    </location>
</feature>
<gene>
    <name evidence="5" type="ORF">Syun_000328</name>
</gene>
<protein>
    <recommendedName>
        <fullName evidence="7">BTB domain-containing protein</fullName>
    </recommendedName>
</protein>
<dbReference type="GO" id="GO:0051260">
    <property type="term" value="P:protein homooligomerization"/>
    <property type="evidence" value="ECO:0007669"/>
    <property type="project" value="InterPro"/>
</dbReference>
<feature type="domain" description="At2g24240-like C-terminal beta-propeller" evidence="4">
    <location>
        <begin position="150"/>
        <end position="371"/>
    </location>
</feature>
<dbReference type="AlphaFoldDB" id="A0AAP0Q5Y3"/>
<dbReference type="SUPFAM" id="SSF54695">
    <property type="entry name" value="POZ domain"/>
    <property type="match status" value="1"/>
</dbReference>
<comment type="caution">
    <text evidence="5">The sequence shown here is derived from an EMBL/GenBank/DDBJ whole genome shotgun (WGS) entry which is preliminary data.</text>
</comment>
<evidence type="ECO:0000313" key="5">
    <source>
        <dbReference type="EMBL" id="KAK9168188.1"/>
    </source>
</evidence>
<comment type="pathway">
    <text evidence="1">Protein modification; protein ubiquitination.</text>
</comment>
<feature type="compositionally biased region" description="Polar residues" evidence="2">
    <location>
        <begin position="1"/>
        <end position="10"/>
    </location>
</feature>
<evidence type="ECO:0000313" key="6">
    <source>
        <dbReference type="Proteomes" id="UP001420932"/>
    </source>
</evidence>
<organism evidence="5 6">
    <name type="scientific">Stephania yunnanensis</name>
    <dbReference type="NCBI Taxonomy" id="152371"/>
    <lineage>
        <taxon>Eukaryota</taxon>
        <taxon>Viridiplantae</taxon>
        <taxon>Streptophyta</taxon>
        <taxon>Embryophyta</taxon>
        <taxon>Tracheophyta</taxon>
        <taxon>Spermatophyta</taxon>
        <taxon>Magnoliopsida</taxon>
        <taxon>Ranunculales</taxon>
        <taxon>Menispermaceae</taxon>
        <taxon>Menispermoideae</taxon>
        <taxon>Cissampelideae</taxon>
        <taxon>Stephania</taxon>
    </lineage>
</organism>
<dbReference type="InterPro" id="IPR003131">
    <property type="entry name" value="T1-type_BTB"/>
</dbReference>
<feature type="region of interest" description="Disordered" evidence="2">
    <location>
        <begin position="475"/>
        <end position="495"/>
    </location>
</feature>
<dbReference type="Gene3D" id="3.30.710.10">
    <property type="entry name" value="Potassium Channel Kv1.1, Chain A"/>
    <property type="match status" value="1"/>
</dbReference>
<name>A0AAP0Q5Y3_9MAGN</name>
<dbReference type="PANTHER" id="PTHR11145:SF8">
    <property type="entry name" value="RE57120P"/>
    <property type="match status" value="1"/>
</dbReference>
<keyword evidence="6" id="KW-1185">Reference proteome</keyword>
<proteinExistence type="predicted"/>
<dbReference type="PANTHER" id="PTHR11145">
    <property type="entry name" value="BTB/POZ DOMAIN-CONTAINING ADAPTER FOR CUL3-MEDIATED RHOA DEGRADATION PROTEIN FAMILY MEMBER"/>
    <property type="match status" value="1"/>
</dbReference>
<evidence type="ECO:0000256" key="1">
    <source>
        <dbReference type="ARBA" id="ARBA00004906"/>
    </source>
</evidence>
<reference evidence="5 6" key="1">
    <citation type="submission" date="2024-01" db="EMBL/GenBank/DDBJ databases">
        <title>Genome assemblies of Stephania.</title>
        <authorList>
            <person name="Yang L."/>
        </authorList>
    </citation>
    <scope>NUCLEOTIDE SEQUENCE [LARGE SCALE GENOMIC DNA]</scope>
    <source>
        <strain evidence="5">YNDBR</strain>
        <tissue evidence="5">Leaf</tissue>
    </source>
</reference>
<feature type="compositionally biased region" description="Basic and acidic residues" evidence="2">
    <location>
        <begin position="481"/>
        <end position="495"/>
    </location>
</feature>
<dbReference type="Pfam" id="PF25279">
    <property type="entry name" value="Beta_prop_At2g24240"/>
    <property type="match status" value="1"/>
</dbReference>
<dbReference type="CDD" id="cd18316">
    <property type="entry name" value="BTB_POZ_KCTD-like"/>
    <property type="match status" value="1"/>
</dbReference>
<evidence type="ECO:0000259" key="4">
    <source>
        <dbReference type="Pfam" id="PF25279"/>
    </source>
</evidence>
<dbReference type="InterPro" id="IPR011333">
    <property type="entry name" value="SKP1/BTB/POZ_sf"/>
</dbReference>
<dbReference type="Proteomes" id="UP001420932">
    <property type="component" value="Unassembled WGS sequence"/>
</dbReference>
<dbReference type="SUPFAM" id="SSF50998">
    <property type="entry name" value="Quinoprotein alcohol dehydrogenase-like"/>
    <property type="match status" value="1"/>
</dbReference>
<dbReference type="InterPro" id="IPR045068">
    <property type="entry name" value="BACURD1-3"/>
</dbReference>
<feature type="region of interest" description="Disordered" evidence="2">
    <location>
        <begin position="1"/>
        <end position="28"/>
    </location>
</feature>
<evidence type="ECO:0008006" key="7">
    <source>
        <dbReference type="Google" id="ProtNLM"/>
    </source>
</evidence>
<accession>A0AAP0Q5Y3</accession>